<evidence type="ECO:0000256" key="3">
    <source>
        <dbReference type="ARBA" id="ARBA00022833"/>
    </source>
</evidence>
<evidence type="ECO:0000256" key="4">
    <source>
        <dbReference type="PROSITE-ProRule" id="PRU00175"/>
    </source>
</evidence>
<dbReference type="EMBL" id="JAMYWD010000012">
    <property type="protein sequence ID" value="KAJ4950972.1"/>
    <property type="molecule type" value="Genomic_DNA"/>
</dbReference>
<dbReference type="Proteomes" id="UP001141806">
    <property type="component" value="Unassembled WGS sequence"/>
</dbReference>
<dbReference type="SUPFAM" id="SSF57850">
    <property type="entry name" value="RING/U-box"/>
    <property type="match status" value="1"/>
</dbReference>
<dbReference type="Gene3D" id="3.30.40.10">
    <property type="entry name" value="Zinc/RING finger domain, C3HC4 (zinc finger)"/>
    <property type="match status" value="1"/>
</dbReference>
<comment type="caution">
    <text evidence="6">The sequence shown here is derived from an EMBL/GenBank/DDBJ whole genome shotgun (WGS) entry which is preliminary data.</text>
</comment>
<evidence type="ECO:0000313" key="6">
    <source>
        <dbReference type="EMBL" id="KAJ4950972.1"/>
    </source>
</evidence>
<accession>A0A9Q0JTI7</accession>
<dbReference type="OrthoDB" id="21204at2759"/>
<feature type="domain" description="RING-type" evidence="5">
    <location>
        <begin position="111"/>
        <end position="152"/>
    </location>
</feature>
<organism evidence="6 7">
    <name type="scientific">Protea cynaroides</name>
    <dbReference type="NCBI Taxonomy" id="273540"/>
    <lineage>
        <taxon>Eukaryota</taxon>
        <taxon>Viridiplantae</taxon>
        <taxon>Streptophyta</taxon>
        <taxon>Embryophyta</taxon>
        <taxon>Tracheophyta</taxon>
        <taxon>Spermatophyta</taxon>
        <taxon>Magnoliopsida</taxon>
        <taxon>Proteales</taxon>
        <taxon>Proteaceae</taxon>
        <taxon>Protea</taxon>
    </lineage>
</organism>
<dbReference type="AlphaFoldDB" id="A0A9Q0JTI7"/>
<dbReference type="GO" id="GO:0061630">
    <property type="term" value="F:ubiquitin protein ligase activity"/>
    <property type="evidence" value="ECO:0007669"/>
    <property type="project" value="TreeGrafter"/>
</dbReference>
<keyword evidence="3" id="KW-0862">Zinc</keyword>
<evidence type="ECO:0000256" key="2">
    <source>
        <dbReference type="ARBA" id="ARBA00022771"/>
    </source>
</evidence>
<evidence type="ECO:0000256" key="1">
    <source>
        <dbReference type="ARBA" id="ARBA00022723"/>
    </source>
</evidence>
<dbReference type="PROSITE" id="PS50089">
    <property type="entry name" value="ZF_RING_2"/>
    <property type="match status" value="1"/>
</dbReference>
<dbReference type="InterPro" id="IPR001841">
    <property type="entry name" value="Znf_RING"/>
</dbReference>
<dbReference type="PANTHER" id="PTHR45931">
    <property type="entry name" value="SI:CH211-59O9.10"/>
    <property type="match status" value="1"/>
</dbReference>
<dbReference type="GO" id="GO:0005634">
    <property type="term" value="C:nucleus"/>
    <property type="evidence" value="ECO:0007669"/>
    <property type="project" value="TreeGrafter"/>
</dbReference>
<gene>
    <name evidence="6" type="ORF">NE237_027804</name>
</gene>
<dbReference type="InterPro" id="IPR051834">
    <property type="entry name" value="RING_finger_E3_ligase"/>
</dbReference>
<dbReference type="GO" id="GO:0008270">
    <property type="term" value="F:zinc ion binding"/>
    <property type="evidence" value="ECO:0007669"/>
    <property type="project" value="UniProtKB-KW"/>
</dbReference>
<reference evidence="6" key="1">
    <citation type="journal article" date="2023" name="Plant J.">
        <title>The genome of the king protea, Protea cynaroides.</title>
        <authorList>
            <person name="Chang J."/>
            <person name="Duong T.A."/>
            <person name="Schoeman C."/>
            <person name="Ma X."/>
            <person name="Roodt D."/>
            <person name="Barker N."/>
            <person name="Li Z."/>
            <person name="Van de Peer Y."/>
            <person name="Mizrachi E."/>
        </authorList>
    </citation>
    <scope>NUCLEOTIDE SEQUENCE</scope>
    <source>
        <tissue evidence="6">Young leaves</tissue>
    </source>
</reference>
<protein>
    <recommendedName>
        <fullName evidence="5">RING-type domain-containing protein</fullName>
    </recommendedName>
</protein>
<name>A0A9Q0JTI7_9MAGN</name>
<dbReference type="PANTHER" id="PTHR45931:SF16">
    <property type="entry name" value="RING_U-BOX SUPERFAMILY PROTEIN"/>
    <property type="match status" value="1"/>
</dbReference>
<keyword evidence="1" id="KW-0479">Metal-binding</keyword>
<dbReference type="InterPro" id="IPR013083">
    <property type="entry name" value="Znf_RING/FYVE/PHD"/>
</dbReference>
<keyword evidence="2 4" id="KW-0863">Zinc-finger</keyword>
<dbReference type="Pfam" id="PF13639">
    <property type="entry name" value="zf-RING_2"/>
    <property type="match status" value="1"/>
</dbReference>
<proteinExistence type="predicted"/>
<dbReference type="SMART" id="SM00184">
    <property type="entry name" value="RING"/>
    <property type="match status" value="1"/>
</dbReference>
<evidence type="ECO:0000259" key="5">
    <source>
        <dbReference type="PROSITE" id="PS50089"/>
    </source>
</evidence>
<dbReference type="GO" id="GO:0006511">
    <property type="term" value="P:ubiquitin-dependent protein catabolic process"/>
    <property type="evidence" value="ECO:0007669"/>
    <property type="project" value="TreeGrafter"/>
</dbReference>
<sequence>MVSPFPSVEYLMMEEQYVRTAEVAFSMLQQLDTRNKMKRCETFLYGRFLFNVEWFRTHLCITSVRKEELTKLIEKILMLSYEVLGFETTSILFPAVKKMKKIKVSSSDEICVICQEKFETEEEVMALSCCHKYHDKCIFEWLYSSGRCPICRFELASPDAA</sequence>
<keyword evidence="7" id="KW-1185">Reference proteome</keyword>
<evidence type="ECO:0000313" key="7">
    <source>
        <dbReference type="Proteomes" id="UP001141806"/>
    </source>
</evidence>